<comment type="caution">
    <text evidence="2">The sequence shown here is derived from an EMBL/GenBank/DDBJ whole genome shotgun (WGS) entry which is preliminary data.</text>
</comment>
<keyword evidence="3" id="KW-1185">Reference proteome</keyword>
<feature type="compositionally biased region" description="Basic residues" evidence="1">
    <location>
        <begin position="150"/>
        <end position="163"/>
    </location>
</feature>
<protein>
    <submittedName>
        <fullName evidence="2">Uncharacterized protein</fullName>
    </submittedName>
</protein>
<gene>
    <name evidence="2" type="ORF">GOODEAATRI_017501</name>
</gene>
<evidence type="ECO:0000313" key="2">
    <source>
        <dbReference type="EMBL" id="MEQ2172096.1"/>
    </source>
</evidence>
<proteinExistence type="predicted"/>
<name>A0ABV0NL23_9TELE</name>
<dbReference type="EMBL" id="JAHRIO010041407">
    <property type="protein sequence ID" value="MEQ2172096.1"/>
    <property type="molecule type" value="Genomic_DNA"/>
</dbReference>
<dbReference type="Proteomes" id="UP001476798">
    <property type="component" value="Unassembled WGS sequence"/>
</dbReference>
<sequence length="163" mass="18277">MPLVALAYEMSCSLLSGFIHRLPPSTLSTRELCKSEAKASLVLTLVPESMPLHYSAWTLRGLDSRCHVLCTPSIQQHGLPRSFCPLHRGVGRMFSYHTSSSNAIASLWSYRSPSSATCHHNKPHVKWTNPHCLHRTTNSSHLKLSSQHPLTHKQGPHPKLMFH</sequence>
<evidence type="ECO:0000256" key="1">
    <source>
        <dbReference type="SAM" id="MobiDB-lite"/>
    </source>
</evidence>
<reference evidence="2 3" key="1">
    <citation type="submission" date="2021-06" db="EMBL/GenBank/DDBJ databases">
        <authorList>
            <person name="Palmer J.M."/>
        </authorList>
    </citation>
    <scope>NUCLEOTIDE SEQUENCE [LARGE SCALE GENOMIC DNA]</scope>
    <source>
        <strain evidence="2 3">GA_2019</strain>
        <tissue evidence="2">Muscle</tissue>
    </source>
</reference>
<accession>A0ABV0NL23</accession>
<evidence type="ECO:0000313" key="3">
    <source>
        <dbReference type="Proteomes" id="UP001476798"/>
    </source>
</evidence>
<feature type="region of interest" description="Disordered" evidence="1">
    <location>
        <begin position="143"/>
        <end position="163"/>
    </location>
</feature>
<organism evidence="2 3">
    <name type="scientific">Goodea atripinnis</name>
    <dbReference type="NCBI Taxonomy" id="208336"/>
    <lineage>
        <taxon>Eukaryota</taxon>
        <taxon>Metazoa</taxon>
        <taxon>Chordata</taxon>
        <taxon>Craniata</taxon>
        <taxon>Vertebrata</taxon>
        <taxon>Euteleostomi</taxon>
        <taxon>Actinopterygii</taxon>
        <taxon>Neopterygii</taxon>
        <taxon>Teleostei</taxon>
        <taxon>Neoteleostei</taxon>
        <taxon>Acanthomorphata</taxon>
        <taxon>Ovalentaria</taxon>
        <taxon>Atherinomorphae</taxon>
        <taxon>Cyprinodontiformes</taxon>
        <taxon>Goodeidae</taxon>
        <taxon>Goodea</taxon>
    </lineage>
</organism>